<feature type="region of interest" description="Disordered" evidence="1">
    <location>
        <begin position="1"/>
        <end position="27"/>
    </location>
</feature>
<evidence type="ECO:0000256" key="1">
    <source>
        <dbReference type="SAM" id="MobiDB-lite"/>
    </source>
</evidence>
<reference evidence="2" key="2">
    <citation type="submission" date="2018-03" db="EMBL/GenBank/DDBJ databases">
        <title>The Triticum urartu genome reveals the dynamic nature of wheat genome evolution.</title>
        <authorList>
            <person name="Ling H."/>
            <person name="Ma B."/>
            <person name="Shi X."/>
            <person name="Liu H."/>
            <person name="Dong L."/>
            <person name="Sun H."/>
            <person name="Cao Y."/>
            <person name="Gao Q."/>
            <person name="Zheng S."/>
            <person name="Li Y."/>
            <person name="Yu Y."/>
            <person name="Du H."/>
            <person name="Qi M."/>
            <person name="Li Y."/>
            <person name="Yu H."/>
            <person name="Cui Y."/>
            <person name="Wang N."/>
            <person name="Chen C."/>
            <person name="Wu H."/>
            <person name="Zhao Y."/>
            <person name="Zhang J."/>
            <person name="Li Y."/>
            <person name="Zhou W."/>
            <person name="Zhang B."/>
            <person name="Hu W."/>
            <person name="Eijk M."/>
            <person name="Tang J."/>
            <person name="Witsenboer H."/>
            <person name="Zhao S."/>
            <person name="Li Z."/>
            <person name="Zhang A."/>
            <person name="Wang D."/>
            <person name="Liang C."/>
        </authorList>
    </citation>
    <scope>NUCLEOTIDE SEQUENCE [LARGE SCALE GENOMIC DNA]</scope>
    <source>
        <strain evidence="2">cv. G1812</strain>
    </source>
</reference>
<evidence type="ECO:0000313" key="2">
    <source>
        <dbReference type="EnsemblPlants" id="TuG1812G0500004107.01.T01.cds446707"/>
    </source>
</evidence>
<accession>A0A8R7QI82</accession>
<reference evidence="2" key="3">
    <citation type="submission" date="2022-06" db="UniProtKB">
        <authorList>
            <consortium name="EnsemblPlants"/>
        </authorList>
    </citation>
    <scope>IDENTIFICATION</scope>
</reference>
<reference evidence="3" key="1">
    <citation type="journal article" date="2013" name="Nature">
        <title>Draft genome of the wheat A-genome progenitor Triticum urartu.</title>
        <authorList>
            <person name="Ling H.Q."/>
            <person name="Zhao S."/>
            <person name="Liu D."/>
            <person name="Wang J."/>
            <person name="Sun H."/>
            <person name="Zhang C."/>
            <person name="Fan H."/>
            <person name="Li D."/>
            <person name="Dong L."/>
            <person name="Tao Y."/>
            <person name="Gao C."/>
            <person name="Wu H."/>
            <person name="Li Y."/>
            <person name="Cui Y."/>
            <person name="Guo X."/>
            <person name="Zheng S."/>
            <person name="Wang B."/>
            <person name="Yu K."/>
            <person name="Liang Q."/>
            <person name="Yang W."/>
            <person name="Lou X."/>
            <person name="Chen J."/>
            <person name="Feng M."/>
            <person name="Jian J."/>
            <person name="Zhang X."/>
            <person name="Luo G."/>
            <person name="Jiang Y."/>
            <person name="Liu J."/>
            <person name="Wang Z."/>
            <person name="Sha Y."/>
            <person name="Zhang B."/>
            <person name="Wu H."/>
            <person name="Tang D."/>
            <person name="Shen Q."/>
            <person name="Xue P."/>
            <person name="Zou S."/>
            <person name="Wang X."/>
            <person name="Liu X."/>
            <person name="Wang F."/>
            <person name="Yang Y."/>
            <person name="An X."/>
            <person name="Dong Z."/>
            <person name="Zhang K."/>
            <person name="Zhang X."/>
            <person name="Luo M.C."/>
            <person name="Dvorak J."/>
            <person name="Tong Y."/>
            <person name="Wang J."/>
            <person name="Yang H."/>
            <person name="Li Z."/>
            <person name="Wang D."/>
            <person name="Zhang A."/>
            <person name="Wang J."/>
        </authorList>
    </citation>
    <scope>NUCLEOTIDE SEQUENCE</scope>
    <source>
        <strain evidence="3">cv. G1812</strain>
    </source>
</reference>
<feature type="compositionally biased region" description="Polar residues" evidence="1">
    <location>
        <begin position="54"/>
        <end position="64"/>
    </location>
</feature>
<dbReference type="AlphaFoldDB" id="A0A8R7QI82"/>
<feature type="region of interest" description="Disordered" evidence="1">
    <location>
        <begin position="80"/>
        <end position="103"/>
    </location>
</feature>
<dbReference type="EnsemblPlants" id="TuG1812G0500004107.01.T01">
    <property type="protein sequence ID" value="TuG1812G0500004107.01.T01.cds446707"/>
    <property type="gene ID" value="TuG1812G0500004107.01"/>
</dbReference>
<feature type="region of interest" description="Disordered" evidence="1">
    <location>
        <begin position="46"/>
        <end position="66"/>
    </location>
</feature>
<dbReference type="Proteomes" id="UP000015106">
    <property type="component" value="Chromosome 6"/>
</dbReference>
<organism evidence="2 3">
    <name type="scientific">Triticum urartu</name>
    <name type="common">Red wild einkorn</name>
    <name type="synonym">Crithodium urartu</name>
    <dbReference type="NCBI Taxonomy" id="4572"/>
    <lineage>
        <taxon>Eukaryota</taxon>
        <taxon>Viridiplantae</taxon>
        <taxon>Streptophyta</taxon>
        <taxon>Embryophyta</taxon>
        <taxon>Tracheophyta</taxon>
        <taxon>Spermatophyta</taxon>
        <taxon>Magnoliopsida</taxon>
        <taxon>Liliopsida</taxon>
        <taxon>Poales</taxon>
        <taxon>Poaceae</taxon>
        <taxon>BOP clade</taxon>
        <taxon>Pooideae</taxon>
        <taxon>Triticodae</taxon>
        <taxon>Triticeae</taxon>
        <taxon>Triticinae</taxon>
        <taxon>Triticum</taxon>
    </lineage>
</organism>
<dbReference type="Gramene" id="TuG1812G0500004107.01.T01">
    <property type="protein sequence ID" value="TuG1812G0500004107.01.T01.cds446707"/>
    <property type="gene ID" value="TuG1812G0500004107.01"/>
</dbReference>
<evidence type="ECO:0000313" key="3">
    <source>
        <dbReference type="Proteomes" id="UP000015106"/>
    </source>
</evidence>
<keyword evidence="3" id="KW-1185">Reference proteome</keyword>
<name>A0A8R7QI82_TRIUA</name>
<protein>
    <submittedName>
        <fullName evidence="2">Uncharacterized protein</fullName>
    </submittedName>
</protein>
<sequence>MVCRLRPAADSASGTGKMTGGRGGRPNMVDLAAAVKRITGAMESFEAEDRRGWPSQTSASTVQGITGPWIRLRQTSAVVGQARLPSKDSPGRRHGAIGGEDPD</sequence>
<proteinExistence type="predicted"/>